<keyword evidence="1" id="KW-0472">Membrane</keyword>
<accession>A0A1H6MQG3</accession>
<feature type="transmembrane region" description="Helical" evidence="1">
    <location>
        <begin position="76"/>
        <end position="96"/>
    </location>
</feature>
<evidence type="ECO:0000313" key="3">
    <source>
        <dbReference type="Proteomes" id="UP000199634"/>
    </source>
</evidence>
<dbReference type="Proteomes" id="UP000199634">
    <property type="component" value="Unassembled WGS sequence"/>
</dbReference>
<feature type="transmembrane region" description="Helical" evidence="1">
    <location>
        <begin position="7"/>
        <end position="32"/>
    </location>
</feature>
<dbReference type="EMBL" id="FNXE01000053">
    <property type="protein sequence ID" value="SEH99979.1"/>
    <property type="molecule type" value="Genomic_DNA"/>
</dbReference>
<dbReference type="STRING" id="1159016.SAMN02927937_02646"/>
<proteinExistence type="predicted"/>
<feature type="transmembrane region" description="Helical" evidence="1">
    <location>
        <begin position="111"/>
        <end position="130"/>
    </location>
</feature>
<keyword evidence="1" id="KW-1133">Transmembrane helix</keyword>
<dbReference type="RefSeq" id="WP_143037809.1">
    <property type="nucleotide sequence ID" value="NZ_FNXE01000053.1"/>
</dbReference>
<organism evidence="2 3">
    <name type="scientific">Paenimyroides marinum</name>
    <dbReference type="NCBI Taxonomy" id="1159016"/>
    <lineage>
        <taxon>Bacteria</taxon>
        <taxon>Pseudomonadati</taxon>
        <taxon>Bacteroidota</taxon>
        <taxon>Flavobacteriia</taxon>
        <taxon>Flavobacteriales</taxon>
        <taxon>Flavobacteriaceae</taxon>
        <taxon>Paenimyroides</taxon>
    </lineage>
</organism>
<evidence type="ECO:0000313" key="2">
    <source>
        <dbReference type="EMBL" id="SEH99979.1"/>
    </source>
</evidence>
<sequence>MTKRVLYILFVLSGLIPATYLLFLTLLYGGVILLEMNKIDLTDLLILLCFAFGICGYLGLLSLLRGLQEKYYKTNLILLGLGIIGFFIFMTFIGQAPAREWIFNIEEIDEWLVFMLPNIVSLTFIALILTRITMNKIERF</sequence>
<keyword evidence="3" id="KW-1185">Reference proteome</keyword>
<feature type="transmembrane region" description="Helical" evidence="1">
    <location>
        <begin position="44"/>
        <end position="64"/>
    </location>
</feature>
<name>A0A1H6MQG3_9FLAO</name>
<evidence type="ECO:0000256" key="1">
    <source>
        <dbReference type="SAM" id="Phobius"/>
    </source>
</evidence>
<dbReference type="AlphaFoldDB" id="A0A1H6MQG3"/>
<keyword evidence="1" id="KW-0812">Transmembrane</keyword>
<reference evidence="3" key="1">
    <citation type="submission" date="2016-10" db="EMBL/GenBank/DDBJ databases">
        <authorList>
            <person name="Varghese N."/>
            <person name="Submissions S."/>
        </authorList>
    </citation>
    <scope>NUCLEOTIDE SEQUENCE [LARGE SCALE GENOMIC DNA]</scope>
    <source>
        <strain evidence="3">CGMCC 1.10825</strain>
    </source>
</reference>
<protein>
    <submittedName>
        <fullName evidence="2">Uncharacterized protein</fullName>
    </submittedName>
</protein>
<gene>
    <name evidence="2" type="ORF">SAMN02927937_02646</name>
</gene>